<dbReference type="Gene3D" id="1.10.630.10">
    <property type="entry name" value="Cytochrome P450"/>
    <property type="match status" value="1"/>
</dbReference>
<dbReference type="GO" id="GO:0016705">
    <property type="term" value="F:oxidoreductase activity, acting on paired donors, with incorporation or reduction of molecular oxygen"/>
    <property type="evidence" value="ECO:0007669"/>
    <property type="project" value="InterPro"/>
</dbReference>
<dbReference type="AlphaFoldDB" id="A0A2V1E3I6"/>
<protein>
    <submittedName>
        <fullName evidence="8">Uncharacterized protein</fullName>
    </submittedName>
</protein>
<comment type="cofactor">
    <cofactor evidence="1">
        <name>heme</name>
        <dbReference type="ChEBI" id="CHEBI:30413"/>
    </cofactor>
</comment>
<comment type="similarity">
    <text evidence="2">Belongs to the cytochrome P450 family.</text>
</comment>
<dbReference type="EMBL" id="KZ805325">
    <property type="protein sequence ID" value="PVI04005.1"/>
    <property type="molecule type" value="Genomic_DNA"/>
</dbReference>
<reference evidence="8 9" key="1">
    <citation type="journal article" date="2018" name="Sci. Rep.">
        <title>Comparative genomics provides insights into the lifestyle and reveals functional heterogeneity of dark septate endophytic fungi.</title>
        <authorList>
            <person name="Knapp D.G."/>
            <person name="Nemeth J.B."/>
            <person name="Barry K."/>
            <person name="Hainaut M."/>
            <person name="Henrissat B."/>
            <person name="Johnson J."/>
            <person name="Kuo A."/>
            <person name="Lim J.H.P."/>
            <person name="Lipzen A."/>
            <person name="Nolan M."/>
            <person name="Ohm R.A."/>
            <person name="Tamas L."/>
            <person name="Grigoriev I.V."/>
            <person name="Spatafora J.W."/>
            <person name="Nagy L.G."/>
            <person name="Kovacs G.M."/>
        </authorList>
    </citation>
    <scope>NUCLEOTIDE SEQUENCE [LARGE SCALE GENOMIC DNA]</scope>
    <source>
        <strain evidence="8 9">DSE2036</strain>
    </source>
</reference>
<name>A0A2V1E3I6_9PLEO</name>
<dbReference type="InterPro" id="IPR050364">
    <property type="entry name" value="Cytochrome_P450_fung"/>
</dbReference>
<dbReference type="SUPFAM" id="SSF48264">
    <property type="entry name" value="Cytochrome P450"/>
    <property type="match status" value="1"/>
</dbReference>
<keyword evidence="3" id="KW-0349">Heme</keyword>
<dbReference type="InterPro" id="IPR036396">
    <property type="entry name" value="Cyt_P450_sf"/>
</dbReference>
<dbReference type="Proteomes" id="UP000244855">
    <property type="component" value="Unassembled WGS sequence"/>
</dbReference>
<dbReference type="GO" id="GO:0020037">
    <property type="term" value="F:heme binding"/>
    <property type="evidence" value="ECO:0007669"/>
    <property type="project" value="InterPro"/>
</dbReference>
<evidence type="ECO:0000313" key="9">
    <source>
        <dbReference type="Proteomes" id="UP000244855"/>
    </source>
</evidence>
<keyword evidence="4" id="KW-0479">Metal-binding</keyword>
<keyword evidence="7" id="KW-0503">Monooxygenase</keyword>
<keyword evidence="5" id="KW-0560">Oxidoreductase</keyword>
<evidence type="ECO:0000256" key="7">
    <source>
        <dbReference type="ARBA" id="ARBA00023033"/>
    </source>
</evidence>
<evidence type="ECO:0000256" key="6">
    <source>
        <dbReference type="ARBA" id="ARBA00023004"/>
    </source>
</evidence>
<dbReference type="PANTHER" id="PTHR46300">
    <property type="entry name" value="P450, PUTATIVE (EUROFUNG)-RELATED-RELATED"/>
    <property type="match status" value="1"/>
</dbReference>
<evidence type="ECO:0000256" key="3">
    <source>
        <dbReference type="ARBA" id="ARBA00022617"/>
    </source>
</evidence>
<organism evidence="8 9">
    <name type="scientific">Periconia macrospinosa</name>
    <dbReference type="NCBI Taxonomy" id="97972"/>
    <lineage>
        <taxon>Eukaryota</taxon>
        <taxon>Fungi</taxon>
        <taxon>Dikarya</taxon>
        <taxon>Ascomycota</taxon>
        <taxon>Pezizomycotina</taxon>
        <taxon>Dothideomycetes</taxon>
        <taxon>Pleosporomycetidae</taxon>
        <taxon>Pleosporales</taxon>
        <taxon>Massarineae</taxon>
        <taxon>Periconiaceae</taxon>
        <taxon>Periconia</taxon>
    </lineage>
</organism>
<gene>
    <name evidence="8" type="ORF">DM02DRAFT_652024</name>
</gene>
<dbReference type="PANTHER" id="PTHR46300:SF1">
    <property type="entry name" value="P450, PUTATIVE (EUROFUNG)-RELATED"/>
    <property type="match status" value="1"/>
</dbReference>
<dbReference type="GO" id="GO:0005506">
    <property type="term" value="F:iron ion binding"/>
    <property type="evidence" value="ECO:0007669"/>
    <property type="project" value="InterPro"/>
</dbReference>
<dbReference type="OrthoDB" id="3934656at2759"/>
<evidence type="ECO:0000256" key="4">
    <source>
        <dbReference type="ARBA" id="ARBA00022723"/>
    </source>
</evidence>
<evidence type="ECO:0000313" key="8">
    <source>
        <dbReference type="EMBL" id="PVI04005.1"/>
    </source>
</evidence>
<keyword evidence="6" id="KW-0408">Iron</keyword>
<sequence length="87" mass="9720">MRELEIAYAAGVLADAALDTTGQKLEMFIMAEVKHPERVHKAHQELGIVIRSERMPEIEDDEYNGYRIPAGCIVIGSHCSIHMDAKV</sequence>
<keyword evidence="9" id="KW-1185">Reference proteome</keyword>
<evidence type="ECO:0000256" key="2">
    <source>
        <dbReference type="ARBA" id="ARBA00010617"/>
    </source>
</evidence>
<dbReference type="GO" id="GO:0004497">
    <property type="term" value="F:monooxygenase activity"/>
    <property type="evidence" value="ECO:0007669"/>
    <property type="project" value="UniProtKB-KW"/>
</dbReference>
<evidence type="ECO:0000256" key="5">
    <source>
        <dbReference type="ARBA" id="ARBA00023002"/>
    </source>
</evidence>
<dbReference type="STRING" id="97972.A0A2V1E3I6"/>
<accession>A0A2V1E3I6</accession>
<proteinExistence type="inferred from homology"/>
<evidence type="ECO:0000256" key="1">
    <source>
        <dbReference type="ARBA" id="ARBA00001971"/>
    </source>
</evidence>